<sequence>MDRSLGPIKSKRPRRLPPIVVEIPAMYTSWYLFGCNYLPHEKLARLYCCGKVNADDIGNHRPICLLSAATHRLFTRVILNWIGRILDEEHHTSTQGLGEESVQSIVSLQ</sequence>
<keyword evidence="1" id="KW-1185">Reference proteome</keyword>
<organism evidence="1 2">
    <name type="scientific">Haemonchus contortus</name>
    <name type="common">Barber pole worm</name>
    <dbReference type="NCBI Taxonomy" id="6289"/>
    <lineage>
        <taxon>Eukaryota</taxon>
        <taxon>Metazoa</taxon>
        <taxon>Ecdysozoa</taxon>
        <taxon>Nematoda</taxon>
        <taxon>Chromadorea</taxon>
        <taxon>Rhabditida</taxon>
        <taxon>Rhabditina</taxon>
        <taxon>Rhabditomorpha</taxon>
        <taxon>Strongyloidea</taxon>
        <taxon>Trichostrongylidae</taxon>
        <taxon>Haemonchus</taxon>
    </lineage>
</organism>
<protein>
    <submittedName>
        <fullName evidence="2">Uncharacterized protein</fullName>
    </submittedName>
</protein>
<dbReference type="OrthoDB" id="410104at2759"/>
<evidence type="ECO:0000313" key="2">
    <source>
        <dbReference type="WBParaSite" id="HCON_00141820-00001"/>
    </source>
</evidence>
<dbReference type="WBParaSite" id="HCON_00141820-00001">
    <property type="protein sequence ID" value="HCON_00141820-00001"/>
    <property type="gene ID" value="HCON_00141820"/>
</dbReference>
<accession>A0A7I4YVG7</accession>
<name>A0A7I4YVG7_HAECO</name>
<dbReference type="Proteomes" id="UP000025227">
    <property type="component" value="Unplaced"/>
</dbReference>
<reference evidence="2" key="1">
    <citation type="submission" date="2020-12" db="UniProtKB">
        <authorList>
            <consortium name="WormBaseParasite"/>
        </authorList>
    </citation>
    <scope>IDENTIFICATION</scope>
    <source>
        <strain evidence="2">MHco3</strain>
    </source>
</reference>
<proteinExistence type="predicted"/>
<evidence type="ECO:0000313" key="1">
    <source>
        <dbReference type="Proteomes" id="UP000025227"/>
    </source>
</evidence>
<dbReference type="AlphaFoldDB" id="A0A7I4YVG7"/>